<comment type="caution">
    <text evidence="1">The sequence shown here is derived from an EMBL/GenBank/DDBJ whole genome shotgun (WGS) entry which is preliminary data.</text>
</comment>
<reference evidence="1" key="2">
    <citation type="submission" date="2023-05" db="EMBL/GenBank/DDBJ databases">
        <authorList>
            <consortium name="Lawrence Berkeley National Laboratory"/>
            <person name="Steindorff A."/>
            <person name="Hensen N."/>
            <person name="Bonometti L."/>
            <person name="Westerberg I."/>
            <person name="Brannstrom I.O."/>
            <person name="Guillou S."/>
            <person name="Cros-Aarteil S."/>
            <person name="Calhoun S."/>
            <person name="Haridas S."/>
            <person name="Kuo A."/>
            <person name="Mondo S."/>
            <person name="Pangilinan J."/>
            <person name="Riley R."/>
            <person name="Labutti K."/>
            <person name="Andreopoulos B."/>
            <person name="Lipzen A."/>
            <person name="Chen C."/>
            <person name="Yanf M."/>
            <person name="Daum C."/>
            <person name="Ng V."/>
            <person name="Clum A."/>
            <person name="Ohm R."/>
            <person name="Martin F."/>
            <person name="Silar P."/>
            <person name="Natvig D."/>
            <person name="Lalanne C."/>
            <person name="Gautier V."/>
            <person name="Ament-Velasquez S.L."/>
            <person name="Kruys A."/>
            <person name="Hutchinson M.I."/>
            <person name="Powell A.J."/>
            <person name="Barry K."/>
            <person name="Miller A.N."/>
            <person name="Grigoriev I.V."/>
            <person name="Debuchy R."/>
            <person name="Gladieux P."/>
            <person name="Thoren M.H."/>
            <person name="Johannesson H."/>
        </authorList>
    </citation>
    <scope>NUCLEOTIDE SEQUENCE</scope>
    <source>
        <strain evidence="1">CBS 892.96</strain>
    </source>
</reference>
<dbReference type="EMBL" id="MU866083">
    <property type="protein sequence ID" value="KAK4181866.1"/>
    <property type="molecule type" value="Genomic_DNA"/>
</dbReference>
<evidence type="ECO:0000313" key="2">
    <source>
        <dbReference type="Proteomes" id="UP001302321"/>
    </source>
</evidence>
<evidence type="ECO:0000313" key="1">
    <source>
        <dbReference type="EMBL" id="KAK4181866.1"/>
    </source>
</evidence>
<keyword evidence="2" id="KW-1185">Reference proteome</keyword>
<protein>
    <submittedName>
        <fullName evidence="1">Uncharacterized protein</fullName>
    </submittedName>
</protein>
<sequence>MQTCTQAGERGGVVCLLDQDQLLGPLEQQDAGRCKETKALTLRSIHPPCLTSTHIQHQQKATEPSIELVVTPHLHVVTSFSCFAQYGGQDGICAHHRAAAGMTNKSLGGFWTATQPAGNTAGQEGNGSAQARPSLAQHLVRPAEPWPETRVMTDFLLSQCQTNIAWRSLAGIEQRRNLPGGLPCGPRCVGKGADKPENQKIRRGVRCKLQFANASASSDQCCCTYPSH</sequence>
<organism evidence="1 2">
    <name type="scientific">Triangularia setosa</name>
    <dbReference type="NCBI Taxonomy" id="2587417"/>
    <lineage>
        <taxon>Eukaryota</taxon>
        <taxon>Fungi</taxon>
        <taxon>Dikarya</taxon>
        <taxon>Ascomycota</taxon>
        <taxon>Pezizomycotina</taxon>
        <taxon>Sordariomycetes</taxon>
        <taxon>Sordariomycetidae</taxon>
        <taxon>Sordariales</taxon>
        <taxon>Podosporaceae</taxon>
        <taxon>Triangularia</taxon>
    </lineage>
</organism>
<name>A0AAN7AAX7_9PEZI</name>
<reference evidence="1" key="1">
    <citation type="journal article" date="2023" name="Mol. Phylogenet. Evol.">
        <title>Genome-scale phylogeny and comparative genomics of the fungal order Sordariales.</title>
        <authorList>
            <person name="Hensen N."/>
            <person name="Bonometti L."/>
            <person name="Westerberg I."/>
            <person name="Brannstrom I.O."/>
            <person name="Guillou S."/>
            <person name="Cros-Aarteil S."/>
            <person name="Calhoun S."/>
            <person name="Haridas S."/>
            <person name="Kuo A."/>
            <person name="Mondo S."/>
            <person name="Pangilinan J."/>
            <person name="Riley R."/>
            <person name="LaButti K."/>
            <person name="Andreopoulos B."/>
            <person name="Lipzen A."/>
            <person name="Chen C."/>
            <person name="Yan M."/>
            <person name="Daum C."/>
            <person name="Ng V."/>
            <person name="Clum A."/>
            <person name="Steindorff A."/>
            <person name="Ohm R.A."/>
            <person name="Martin F."/>
            <person name="Silar P."/>
            <person name="Natvig D.O."/>
            <person name="Lalanne C."/>
            <person name="Gautier V."/>
            <person name="Ament-Velasquez S.L."/>
            <person name="Kruys A."/>
            <person name="Hutchinson M.I."/>
            <person name="Powell A.J."/>
            <person name="Barry K."/>
            <person name="Miller A.N."/>
            <person name="Grigoriev I.V."/>
            <person name="Debuchy R."/>
            <person name="Gladieux P."/>
            <person name="Hiltunen Thoren M."/>
            <person name="Johannesson H."/>
        </authorList>
    </citation>
    <scope>NUCLEOTIDE SEQUENCE</scope>
    <source>
        <strain evidence="1">CBS 892.96</strain>
    </source>
</reference>
<accession>A0AAN7AAX7</accession>
<gene>
    <name evidence="1" type="ORF">QBC36DRAFT_305910</name>
</gene>
<dbReference type="AlphaFoldDB" id="A0AAN7AAX7"/>
<dbReference type="Proteomes" id="UP001302321">
    <property type="component" value="Unassembled WGS sequence"/>
</dbReference>
<proteinExistence type="predicted"/>